<dbReference type="VEuPathDB" id="FungiDB:M747DRAFT_319385"/>
<gene>
    <name evidence="1" type="ORF">M747DRAFT_319385</name>
</gene>
<reference evidence="1 2" key="1">
    <citation type="submission" date="2018-07" db="EMBL/GenBank/DDBJ databases">
        <title>Section-level genome sequencing of Aspergillus section Nigri to investigate inter- and intra-species variation.</title>
        <authorList>
            <consortium name="DOE Joint Genome Institute"/>
            <person name="Vesth T.C."/>
            <person name="Nybo J.L."/>
            <person name="Theobald S."/>
            <person name="Frisvad J.C."/>
            <person name="Larsen T.O."/>
            <person name="Nielsen K.F."/>
            <person name="Hoof J.B."/>
            <person name="Brandl J."/>
            <person name="Salamov A."/>
            <person name="Riley R."/>
            <person name="Gladden J.M."/>
            <person name="Phatale P."/>
            <person name="Nielsen M.T."/>
            <person name="Lyhne E.K."/>
            <person name="Kogle M.E."/>
            <person name="Strasser K."/>
            <person name="McDonnell E."/>
            <person name="Barry K."/>
            <person name="Clum A."/>
            <person name="Chen C."/>
            <person name="Nolan M."/>
            <person name="Sandor L."/>
            <person name="Kuo A."/>
            <person name="Lipzen A."/>
            <person name="Hainaut M."/>
            <person name="Drula E."/>
            <person name="Tsang A."/>
            <person name="Magnuson J.K."/>
            <person name="Henrissat B."/>
            <person name="Wiebenga A."/>
            <person name="Simmons B.A."/>
            <person name="Makela M.R."/>
            <person name="De vries R.P."/>
            <person name="Grigoriev I.V."/>
            <person name="Mortensen U.H."/>
            <person name="Baker S.E."/>
            <person name="Andersen M.R."/>
        </authorList>
    </citation>
    <scope>NUCLEOTIDE SEQUENCE [LARGE SCALE GENOMIC DNA]</scope>
    <source>
        <strain evidence="1 2">ATCC 13496</strain>
    </source>
</reference>
<evidence type="ECO:0000313" key="1">
    <source>
        <dbReference type="EMBL" id="RDH14606.1"/>
    </source>
</evidence>
<organism evidence="1 2">
    <name type="scientific">Aspergillus niger ATCC 13496</name>
    <dbReference type="NCBI Taxonomy" id="1353008"/>
    <lineage>
        <taxon>Eukaryota</taxon>
        <taxon>Fungi</taxon>
        <taxon>Dikarya</taxon>
        <taxon>Ascomycota</taxon>
        <taxon>Pezizomycotina</taxon>
        <taxon>Eurotiomycetes</taxon>
        <taxon>Eurotiomycetidae</taxon>
        <taxon>Eurotiales</taxon>
        <taxon>Aspergillaceae</taxon>
        <taxon>Aspergillus</taxon>
        <taxon>Aspergillus subgen. Circumdati</taxon>
    </lineage>
</organism>
<evidence type="ECO:0000313" key="2">
    <source>
        <dbReference type="Proteomes" id="UP000253845"/>
    </source>
</evidence>
<proteinExistence type="predicted"/>
<dbReference type="Proteomes" id="UP000253845">
    <property type="component" value="Unassembled WGS sequence"/>
</dbReference>
<protein>
    <submittedName>
        <fullName evidence="1">Uncharacterized protein</fullName>
    </submittedName>
</protein>
<dbReference type="EMBL" id="KZ851963">
    <property type="protein sequence ID" value="RDH14606.1"/>
    <property type="molecule type" value="Genomic_DNA"/>
</dbReference>
<accession>A0A370BGI0</accession>
<dbReference type="AlphaFoldDB" id="A0A370BGI0"/>
<name>A0A370BGI0_ASPNG</name>
<sequence>MGKYGGLPALSMGTGWGNVLNRPGTVHGPAASAQIDHRELELTFQTFQHSIDQLAMFKQLPQNRAIPRVRDVLFSKYPTWSSHEHASCTPPGSFKIVYQTIGRRQQLNAAGGQDYQILIKLIGVPSTNARR</sequence>